<comment type="similarity">
    <text evidence="7">Belongs to the inorganic phosphate transporter (PiT) (TC 2.A.20) family.</text>
</comment>
<feature type="transmembrane region" description="Helical" evidence="7">
    <location>
        <begin position="214"/>
        <end position="237"/>
    </location>
</feature>
<feature type="transmembrane region" description="Helical" evidence="7">
    <location>
        <begin position="150"/>
        <end position="170"/>
    </location>
</feature>
<keyword evidence="9" id="KW-1185">Reference proteome</keyword>
<keyword evidence="4 7" id="KW-0812">Transmembrane</keyword>
<evidence type="ECO:0000256" key="4">
    <source>
        <dbReference type="ARBA" id="ARBA00022692"/>
    </source>
</evidence>
<sequence>MTGKLHQFDYVFAIAMIFAALDAWNIGANDVSNSFASSVSSRSLKYWQAMILAGIMEFLGAVLAGSRVSDTIRSKIINLSTFDNPSVLMLTMACALVGSSLWLSLATKIGLPVSTTHSIVGGVIGAGVAAVGAENIVWGWKGFSQIVASWFIAPCIAGAFASIVFLISKYGVLERKNSIRNAFFLIPILVYLTFSVLTMLIVWKGAPNLKLNKLSTNTIIGSIFGVGAVATAIYFIFLHPYLWRRVVHEDWTLKWYHVFIGPIYYFKSIDIIPPKPENYEIVRDYYKGKKHEEYNFGKKIDEENVVEDINSSDIVKFNEDLEKLETKTQASIQGNNVGNIQTNTPLESSKSTKQLWWSLFKKPSQWPKLIWLIVSHGWTQDVISNQISSGGFLSGDIKDMHSRAKYYDNKVEYLFSLLQAITACTMSFAHGSNDIANAAGPLSTVYQIWSSNKIPTKSSVPVWVLCYTAACLVIGCWTYGYNIMRNLGNRLTLQSPSRGFAIELGAALTTIIATQLSIPVSTTQSAVGATVFVGFCNKDIKAVNWRMVAFCYFGWIFTLPCAGIIAGLLNGIILNAPREGGVYQLS</sequence>
<dbReference type="Proteomes" id="UP000769528">
    <property type="component" value="Unassembled WGS sequence"/>
</dbReference>
<feature type="transmembrane region" description="Helical" evidence="7">
    <location>
        <begin position="547"/>
        <end position="569"/>
    </location>
</feature>
<evidence type="ECO:0000256" key="3">
    <source>
        <dbReference type="ARBA" id="ARBA00022592"/>
    </source>
</evidence>
<evidence type="ECO:0000256" key="1">
    <source>
        <dbReference type="ARBA" id="ARBA00004141"/>
    </source>
</evidence>
<evidence type="ECO:0000256" key="6">
    <source>
        <dbReference type="ARBA" id="ARBA00023136"/>
    </source>
</evidence>
<feature type="transmembrane region" description="Helical" evidence="7">
    <location>
        <begin position="119"/>
        <end position="138"/>
    </location>
</feature>
<keyword evidence="3 7" id="KW-0592">Phosphate transport</keyword>
<dbReference type="GO" id="GO:0035435">
    <property type="term" value="P:phosphate ion transmembrane transport"/>
    <property type="evidence" value="ECO:0007669"/>
    <property type="project" value="TreeGrafter"/>
</dbReference>
<feature type="transmembrane region" description="Helical" evidence="7">
    <location>
        <begin position="460"/>
        <end position="479"/>
    </location>
</feature>
<feature type="transmembrane region" description="Helical" evidence="7">
    <location>
        <begin position="46"/>
        <end position="66"/>
    </location>
</feature>
<dbReference type="AlphaFoldDB" id="A0A9P8PPK2"/>
<dbReference type="PANTHER" id="PTHR11101">
    <property type="entry name" value="PHOSPHATE TRANSPORTER"/>
    <property type="match status" value="1"/>
</dbReference>
<evidence type="ECO:0000256" key="7">
    <source>
        <dbReference type="RuleBase" id="RU363058"/>
    </source>
</evidence>
<accession>A0A9P8PPK2</accession>
<dbReference type="InterPro" id="IPR001204">
    <property type="entry name" value="Phos_transporter"/>
</dbReference>
<comment type="function">
    <text evidence="7">Sodium-phosphate symporter.</text>
</comment>
<proteinExistence type="inferred from homology"/>
<protein>
    <recommendedName>
        <fullName evidence="7">Phosphate transporter</fullName>
    </recommendedName>
</protein>
<dbReference type="EMBL" id="JAEUBF010000681">
    <property type="protein sequence ID" value="KAH3675938.1"/>
    <property type="molecule type" value="Genomic_DNA"/>
</dbReference>
<dbReference type="GO" id="GO:0005315">
    <property type="term" value="F:phosphate transmembrane transporter activity"/>
    <property type="evidence" value="ECO:0007669"/>
    <property type="project" value="InterPro"/>
</dbReference>
<comment type="caution">
    <text evidence="8">The sequence shown here is derived from an EMBL/GenBank/DDBJ whole genome shotgun (WGS) entry which is preliminary data.</text>
</comment>
<keyword evidence="5 7" id="KW-1133">Transmembrane helix</keyword>
<keyword evidence="6 7" id="KW-0472">Membrane</keyword>
<dbReference type="PANTHER" id="PTHR11101:SF80">
    <property type="entry name" value="PHOSPHATE TRANSPORTER"/>
    <property type="match status" value="1"/>
</dbReference>
<feature type="transmembrane region" description="Helical" evidence="7">
    <location>
        <begin position="182"/>
        <end position="202"/>
    </location>
</feature>
<evidence type="ECO:0000256" key="5">
    <source>
        <dbReference type="ARBA" id="ARBA00022989"/>
    </source>
</evidence>
<dbReference type="OrthoDB" id="260807at2759"/>
<feature type="transmembrane region" description="Helical" evidence="7">
    <location>
        <begin position="7"/>
        <end position="26"/>
    </location>
</feature>
<name>A0A9P8PPK2_9ASCO</name>
<evidence type="ECO:0000256" key="2">
    <source>
        <dbReference type="ARBA" id="ARBA00022448"/>
    </source>
</evidence>
<keyword evidence="2 7" id="KW-0813">Transport</keyword>
<feature type="transmembrane region" description="Helical" evidence="7">
    <location>
        <begin position="87"/>
        <end position="107"/>
    </location>
</feature>
<organism evidence="8 9">
    <name type="scientific">Wickerhamomyces mucosus</name>
    <dbReference type="NCBI Taxonomy" id="1378264"/>
    <lineage>
        <taxon>Eukaryota</taxon>
        <taxon>Fungi</taxon>
        <taxon>Dikarya</taxon>
        <taxon>Ascomycota</taxon>
        <taxon>Saccharomycotina</taxon>
        <taxon>Saccharomycetes</taxon>
        <taxon>Phaffomycetales</taxon>
        <taxon>Wickerhamomycetaceae</taxon>
        <taxon>Wickerhamomyces</taxon>
    </lineage>
</organism>
<dbReference type="GO" id="GO:0016020">
    <property type="term" value="C:membrane"/>
    <property type="evidence" value="ECO:0007669"/>
    <property type="project" value="UniProtKB-SubCell"/>
</dbReference>
<reference evidence="8" key="2">
    <citation type="submission" date="2021-01" db="EMBL/GenBank/DDBJ databases">
        <authorList>
            <person name="Schikora-Tamarit M.A."/>
        </authorList>
    </citation>
    <scope>NUCLEOTIDE SEQUENCE</scope>
    <source>
        <strain evidence="8">CBS6341</strain>
    </source>
</reference>
<gene>
    <name evidence="8" type="ORF">WICMUC_002234</name>
</gene>
<comment type="subcellular location">
    <subcellularLocation>
        <location evidence="1 7">Membrane</location>
        <topology evidence="1 7">Multi-pass membrane protein</topology>
    </subcellularLocation>
</comment>
<dbReference type="Pfam" id="PF01384">
    <property type="entry name" value="PHO4"/>
    <property type="match status" value="1"/>
</dbReference>
<evidence type="ECO:0000313" key="9">
    <source>
        <dbReference type="Proteomes" id="UP000769528"/>
    </source>
</evidence>
<evidence type="ECO:0000313" key="8">
    <source>
        <dbReference type="EMBL" id="KAH3675938.1"/>
    </source>
</evidence>
<reference evidence="8" key="1">
    <citation type="journal article" date="2021" name="Open Biol.">
        <title>Shared evolutionary footprints suggest mitochondrial oxidative damage underlies multiple complex I losses in fungi.</title>
        <authorList>
            <person name="Schikora-Tamarit M.A."/>
            <person name="Marcet-Houben M."/>
            <person name="Nosek J."/>
            <person name="Gabaldon T."/>
        </authorList>
    </citation>
    <scope>NUCLEOTIDE SEQUENCE</scope>
    <source>
        <strain evidence="8">CBS6341</strain>
    </source>
</reference>